<keyword evidence="8" id="KW-0430">Lectin</keyword>
<feature type="signal peptide" evidence="22">
    <location>
        <begin position="1"/>
        <end position="29"/>
    </location>
</feature>
<evidence type="ECO:0000256" key="10">
    <source>
        <dbReference type="ARBA" id="ARBA00022777"/>
    </source>
</evidence>
<dbReference type="PROSITE" id="PS50011">
    <property type="entry name" value="PROTEIN_KINASE_DOM"/>
    <property type="match status" value="1"/>
</dbReference>
<evidence type="ECO:0000259" key="25">
    <source>
        <dbReference type="PROSITE" id="PS50948"/>
    </source>
</evidence>
<keyword evidence="13 21" id="KW-0472">Membrane</keyword>
<evidence type="ECO:0000256" key="6">
    <source>
        <dbReference type="ARBA" id="ARBA00022692"/>
    </source>
</evidence>
<feature type="domain" description="Bulb-type lectin" evidence="24">
    <location>
        <begin position="30"/>
        <end position="153"/>
    </location>
</feature>
<dbReference type="Gene3D" id="2.90.10.10">
    <property type="entry name" value="Bulb-type lectin domain"/>
    <property type="match status" value="1"/>
</dbReference>
<keyword evidence="5 19" id="KW-0808">Transferase</keyword>
<dbReference type="PROSITE" id="PS00108">
    <property type="entry name" value="PROTEIN_KINASE_ST"/>
    <property type="match status" value="1"/>
</dbReference>
<keyword evidence="11 19" id="KW-0067">ATP-binding</keyword>
<dbReference type="InterPro" id="IPR000719">
    <property type="entry name" value="Prot_kinase_dom"/>
</dbReference>
<dbReference type="FunFam" id="2.90.10.10:FF:000002">
    <property type="entry name" value="Serine/threonine-protein kinase"/>
    <property type="match status" value="1"/>
</dbReference>
<dbReference type="GO" id="GO:0106310">
    <property type="term" value="F:protein serine kinase activity"/>
    <property type="evidence" value="ECO:0007669"/>
    <property type="project" value="RHEA"/>
</dbReference>
<evidence type="ECO:0000256" key="5">
    <source>
        <dbReference type="ARBA" id="ARBA00022679"/>
    </source>
</evidence>
<feature type="chain" id="PRO_5012406527" description="Receptor-like serine/threonine-protein kinase" evidence="22">
    <location>
        <begin position="30"/>
        <end position="789"/>
    </location>
</feature>
<dbReference type="OMA" id="WRNPQNP"/>
<dbReference type="InterPro" id="IPR024171">
    <property type="entry name" value="SRK-like_kinase"/>
</dbReference>
<dbReference type="GO" id="GO:0005524">
    <property type="term" value="F:ATP binding"/>
    <property type="evidence" value="ECO:0007669"/>
    <property type="project" value="UniProtKB-UniRule"/>
</dbReference>
<evidence type="ECO:0000256" key="21">
    <source>
        <dbReference type="SAM" id="Phobius"/>
    </source>
</evidence>
<dbReference type="AlphaFoldDB" id="A0A2C9UUW9"/>
<evidence type="ECO:0000256" key="22">
    <source>
        <dbReference type="SAM" id="SignalP"/>
    </source>
</evidence>
<dbReference type="SMART" id="SM00473">
    <property type="entry name" value="PAN_AP"/>
    <property type="match status" value="1"/>
</dbReference>
<feature type="domain" description="Protein kinase" evidence="23">
    <location>
        <begin position="489"/>
        <end position="772"/>
    </location>
</feature>
<dbReference type="PROSITE" id="PS50948">
    <property type="entry name" value="PAN"/>
    <property type="match status" value="1"/>
</dbReference>
<evidence type="ECO:0000256" key="3">
    <source>
        <dbReference type="ARBA" id="ARBA00022527"/>
    </source>
</evidence>
<reference evidence="26" key="1">
    <citation type="submission" date="2016-02" db="EMBL/GenBank/DDBJ databases">
        <title>WGS assembly of Manihot esculenta.</title>
        <authorList>
            <person name="Bredeson J.V."/>
            <person name="Prochnik S.E."/>
            <person name="Lyons J.B."/>
            <person name="Schmutz J."/>
            <person name="Grimwood J."/>
            <person name="Vrebalov J."/>
            <person name="Bart R.S."/>
            <person name="Amuge T."/>
            <person name="Ferguson M.E."/>
            <person name="Green R."/>
            <person name="Putnam N."/>
            <person name="Stites J."/>
            <person name="Rounsley S."/>
            <person name="Rokhsar D.S."/>
        </authorList>
    </citation>
    <scope>NUCLEOTIDE SEQUENCE [LARGE SCALE GENOMIC DNA]</scope>
    <source>
        <tissue evidence="26">Leaf</tissue>
    </source>
</reference>
<keyword evidence="12 21" id="KW-1133">Transmembrane helix</keyword>
<dbReference type="SUPFAM" id="SSF51110">
    <property type="entry name" value="alpha-D-mannose-specific plant lectins"/>
    <property type="match status" value="1"/>
</dbReference>
<dbReference type="Gene3D" id="3.30.200.20">
    <property type="entry name" value="Phosphorylase Kinase, domain 1"/>
    <property type="match status" value="1"/>
</dbReference>
<evidence type="ECO:0000259" key="24">
    <source>
        <dbReference type="PROSITE" id="PS50927"/>
    </source>
</evidence>
<dbReference type="STRING" id="3983.A0A2C9UUW9"/>
<dbReference type="SUPFAM" id="SSF57414">
    <property type="entry name" value="Hairpin loop containing domain-like"/>
    <property type="match status" value="1"/>
</dbReference>
<keyword evidence="6 21" id="KW-0812">Transmembrane</keyword>
<evidence type="ECO:0000256" key="18">
    <source>
        <dbReference type="ARBA" id="ARBA00048679"/>
    </source>
</evidence>
<dbReference type="SMART" id="SM00220">
    <property type="entry name" value="S_TKc"/>
    <property type="match status" value="1"/>
</dbReference>
<dbReference type="InterPro" id="IPR036426">
    <property type="entry name" value="Bulb-type_lectin_dom_sf"/>
</dbReference>
<dbReference type="PROSITE" id="PS50927">
    <property type="entry name" value="BULB_LECTIN"/>
    <property type="match status" value="1"/>
</dbReference>
<evidence type="ECO:0000259" key="23">
    <source>
        <dbReference type="PROSITE" id="PS50011"/>
    </source>
</evidence>
<accession>A0A2C9UUW9</accession>
<keyword evidence="16" id="KW-0325">Glycoprotein</keyword>
<evidence type="ECO:0000256" key="11">
    <source>
        <dbReference type="ARBA" id="ARBA00022840"/>
    </source>
</evidence>
<dbReference type="Gene3D" id="1.10.510.10">
    <property type="entry name" value="Transferase(Phosphotransferase) domain 1"/>
    <property type="match status" value="1"/>
</dbReference>
<dbReference type="FunFam" id="3.30.200.20:FF:000370">
    <property type="entry name" value="Receptor-like protein kinase 4"/>
    <property type="match status" value="1"/>
</dbReference>
<comment type="catalytic activity">
    <reaction evidence="18 19">
        <text>L-seryl-[protein] + ATP = O-phospho-L-seryl-[protein] + ADP + H(+)</text>
        <dbReference type="Rhea" id="RHEA:17989"/>
        <dbReference type="Rhea" id="RHEA-COMP:9863"/>
        <dbReference type="Rhea" id="RHEA-COMP:11604"/>
        <dbReference type="ChEBI" id="CHEBI:15378"/>
        <dbReference type="ChEBI" id="CHEBI:29999"/>
        <dbReference type="ChEBI" id="CHEBI:30616"/>
        <dbReference type="ChEBI" id="CHEBI:83421"/>
        <dbReference type="ChEBI" id="CHEBI:456216"/>
        <dbReference type="EC" id="2.7.11.1"/>
    </reaction>
</comment>
<dbReference type="FunFam" id="1.10.510.10:FF:000227">
    <property type="entry name" value="Serine/threonine-protein kinase"/>
    <property type="match status" value="1"/>
</dbReference>
<evidence type="ECO:0000256" key="7">
    <source>
        <dbReference type="ARBA" id="ARBA00022729"/>
    </source>
</evidence>
<keyword evidence="14" id="KW-1015">Disulfide bond</keyword>
<protein>
    <recommendedName>
        <fullName evidence="19">Receptor-like serine/threonine-protein kinase</fullName>
        <ecNumber evidence="19">2.7.11.1</ecNumber>
    </recommendedName>
</protein>
<dbReference type="SMART" id="SM00108">
    <property type="entry name" value="B_lectin"/>
    <property type="match status" value="1"/>
</dbReference>
<keyword evidence="7 22" id="KW-0732">Signal</keyword>
<organism evidence="26">
    <name type="scientific">Manihot esculenta</name>
    <name type="common">Cassava</name>
    <name type="synonym">Jatropha manihot</name>
    <dbReference type="NCBI Taxonomy" id="3983"/>
    <lineage>
        <taxon>Eukaryota</taxon>
        <taxon>Viridiplantae</taxon>
        <taxon>Streptophyta</taxon>
        <taxon>Embryophyta</taxon>
        <taxon>Tracheophyta</taxon>
        <taxon>Spermatophyta</taxon>
        <taxon>Magnoliopsida</taxon>
        <taxon>eudicotyledons</taxon>
        <taxon>Gunneridae</taxon>
        <taxon>Pentapetalae</taxon>
        <taxon>rosids</taxon>
        <taxon>fabids</taxon>
        <taxon>Malpighiales</taxon>
        <taxon>Euphorbiaceae</taxon>
        <taxon>Crotonoideae</taxon>
        <taxon>Manihoteae</taxon>
        <taxon>Manihot</taxon>
    </lineage>
</organism>
<dbReference type="OrthoDB" id="643280at2759"/>
<dbReference type="InterPro" id="IPR008271">
    <property type="entry name" value="Ser/Thr_kinase_AS"/>
</dbReference>
<feature type="transmembrane region" description="Helical" evidence="21">
    <location>
        <begin position="440"/>
        <end position="461"/>
    </location>
</feature>
<dbReference type="InterPro" id="IPR017441">
    <property type="entry name" value="Protein_kinase_ATP_BS"/>
</dbReference>
<evidence type="ECO:0000256" key="16">
    <source>
        <dbReference type="ARBA" id="ARBA00023180"/>
    </source>
</evidence>
<dbReference type="Pfam" id="PF01453">
    <property type="entry name" value="B_lectin"/>
    <property type="match status" value="1"/>
</dbReference>
<dbReference type="SUPFAM" id="SSF56112">
    <property type="entry name" value="Protein kinase-like (PK-like)"/>
    <property type="match status" value="1"/>
</dbReference>
<proteinExistence type="inferred from homology"/>
<dbReference type="CDD" id="cd14066">
    <property type="entry name" value="STKc_IRAK"/>
    <property type="match status" value="1"/>
</dbReference>
<evidence type="ECO:0000256" key="13">
    <source>
        <dbReference type="ARBA" id="ARBA00023136"/>
    </source>
</evidence>
<keyword evidence="3 19" id="KW-0723">Serine/threonine-protein kinase</keyword>
<dbReference type="PIRSF" id="PIRSF000641">
    <property type="entry name" value="SRK"/>
    <property type="match status" value="1"/>
</dbReference>
<evidence type="ECO:0000256" key="20">
    <source>
        <dbReference type="PROSITE-ProRule" id="PRU10141"/>
    </source>
</evidence>
<dbReference type="CDD" id="cd00028">
    <property type="entry name" value="B_lectin"/>
    <property type="match status" value="1"/>
</dbReference>
<evidence type="ECO:0000256" key="12">
    <source>
        <dbReference type="ARBA" id="ARBA00022989"/>
    </source>
</evidence>
<dbReference type="EC" id="2.7.11.1" evidence="19"/>
<dbReference type="InterPro" id="IPR003609">
    <property type="entry name" value="Pan_app"/>
</dbReference>
<dbReference type="GO" id="GO:0030246">
    <property type="term" value="F:carbohydrate binding"/>
    <property type="evidence" value="ECO:0007669"/>
    <property type="project" value="UniProtKB-KW"/>
</dbReference>
<evidence type="ECO:0000256" key="19">
    <source>
        <dbReference type="PIRNR" id="PIRNR000641"/>
    </source>
</evidence>
<dbReference type="InterPro" id="IPR001480">
    <property type="entry name" value="Bulb-type_lectin_dom"/>
</dbReference>
<dbReference type="GO" id="GO:0004674">
    <property type="term" value="F:protein serine/threonine kinase activity"/>
    <property type="evidence" value="ECO:0007669"/>
    <property type="project" value="UniProtKB-KW"/>
</dbReference>
<evidence type="ECO:0000256" key="14">
    <source>
        <dbReference type="ARBA" id="ARBA00023157"/>
    </source>
</evidence>
<dbReference type="CDD" id="cd01098">
    <property type="entry name" value="PAN_AP_plant"/>
    <property type="match status" value="1"/>
</dbReference>
<keyword evidence="9 19" id="KW-0547">Nucleotide-binding</keyword>
<dbReference type="PANTHER" id="PTHR47974:SF19">
    <property type="entry name" value="RECEPTOR-LIKE SERINE_THREONINE-PROTEIN KINASE"/>
    <property type="match status" value="1"/>
</dbReference>
<dbReference type="GO" id="GO:0005886">
    <property type="term" value="C:plasma membrane"/>
    <property type="evidence" value="ECO:0007669"/>
    <property type="project" value="UniProtKB-SubCell"/>
</dbReference>
<evidence type="ECO:0000256" key="4">
    <source>
        <dbReference type="ARBA" id="ARBA00022553"/>
    </source>
</evidence>
<evidence type="ECO:0000256" key="8">
    <source>
        <dbReference type="ARBA" id="ARBA00022734"/>
    </source>
</evidence>
<sequence>MGLRIKNLSFLQCLQLLLCLSLEVHLSRGSDTILPGQSLSGNQTLASPDGSFELGFFRPGNSQRHYIGIWYKNLPNQTVVWVANREHPVTDPSISALKLSEDGNLVLLNQSGDEIWSTNSTEKVSNSTIAMLLDNGNFVVREASLPSGVIWQSFDYPTDTWLPGGKLGYNKLAREKQFLTSWRNPQNPAPSLFSLGVEQNGTSHLLLWNGSETYWTSGVWTGKIFSLVPEIQLNFYVTNMTYVSNENESYFTYASAIPSAFTRFMIDSGGQLRQFVWRKGFNKWALFWTRPTQQCEVYAFCGAFSVCNQQKEPLCNCLQGFEPKSQEDWESEDHTDGCVKKTPSCNSEGKDTFLLMRNIRLPVNSESLAAESIEECKLACLNNCSCNAFAYDNGCLIWKRDLFNLQQLSPVEEIGREFHLRIATSELTETKHKGKKKTTLIVVVTLAAFFTSSILVLLMMWRRRSANANEQIEDSLVLFKYKELRNMTKNFSEKLGEGGFGSVYKGSLPNSTPIAVKQLRSLQQGEKQFYAEVKTIGMIQHINLVRLRGLCAEDSERFLVYDYMPNGSLDSHLFQKTGKTLEWKIRFLVAVGTAKGLAYLHEECRDCIIHCDVKPENILLDAEFNPKVADLGLAKILGRDFSRVLTTMRGTRGYLAPEWLSGEAVTPKADVFSYGMLLCEIISGRRNSDYLDIGLEDYFPFMLANSINKGVDVLTLVDKKLEGNANVEEVSRACKVACWCIQDDEKDRPTMKQVFQILEGVSDAGTPGVPRFLQQLAETRPETIFYSED</sequence>
<comment type="similarity">
    <text evidence="19">Belongs to the protein kinase superfamily. Ser/Thr protein kinase family.</text>
</comment>
<feature type="domain" description="Apple" evidence="25">
    <location>
        <begin position="345"/>
        <end position="423"/>
    </location>
</feature>
<keyword evidence="4" id="KW-0597">Phosphoprotein</keyword>
<evidence type="ECO:0000256" key="1">
    <source>
        <dbReference type="ARBA" id="ARBA00004251"/>
    </source>
</evidence>
<dbReference type="GO" id="GO:0048544">
    <property type="term" value="P:recognition of pollen"/>
    <property type="evidence" value="ECO:0007669"/>
    <property type="project" value="InterPro"/>
</dbReference>
<dbReference type="EMBL" id="CM004398">
    <property type="protein sequence ID" value="OAY35296.1"/>
    <property type="molecule type" value="Genomic_DNA"/>
</dbReference>
<dbReference type="Pfam" id="PF00069">
    <property type="entry name" value="Pkinase"/>
    <property type="match status" value="1"/>
</dbReference>
<comment type="catalytic activity">
    <reaction evidence="17 19">
        <text>L-threonyl-[protein] + ATP = O-phospho-L-threonyl-[protein] + ADP + H(+)</text>
        <dbReference type="Rhea" id="RHEA:46608"/>
        <dbReference type="Rhea" id="RHEA-COMP:11060"/>
        <dbReference type="Rhea" id="RHEA-COMP:11605"/>
        <dbReference type="ChEBI" id="CHEBI:15378"/>
        <dbReference type="ChEBI" id="CHEBI:30013"/>
        <dbReference type="ChEBI" id="CHEBI:30616"/>
        <dbReference type="ChEBI" id="CHEBI:61977"/>
        <dbReference type="ChEBI" id="CHEBI:456216"/>
        <dbReference type="EC" id="2.7.11.1"/>
    </reaction>
</comment>
<name>A0A2C9UUW9_MANES</name>
<keyword evidence="2" id="KW-1003">Cell membrane</keyword>
<gene>
    <name evidence="26" type="ORF">MANES_12G088800</name>
</gene>
<evidence type="ECO:0000313" key="26">
    <source>
        <dbReference type="EMBL" id="OAY35296.1"/>
    </source>
</evidence>
<keyword evidence="10 19" id="KW-0418">Kinase</keyword>
<dbReference type="PROSITE" id="PS00107">
    <property type="entry name" value="PROTEIN_KINASE_ATP"/>
    <property type="match status" value="1"/>
</dbReference>
<dbReference type="InterPro" id="IPR011009">
    <property type="entry name" value="Kinase-like_dom_sf"/>
</dbReference>
<comment type="subcellular location">
    <subcellularLocation>
        <location evidence="1">Cell membrane</location>
        <topology evidence="1">Single-pass type I membrane protein</topology>
    </subcellularLocation>
</comment>
<keyword evidence="15" id="KW-0675">Receptor</keyword>
<dbReference type="Pfam" id="PF08276">
    <property type="entry name" value="PAN_2"/>
    <property type="match status" value="1"/>
</dbReference>
<dbReference type="PANTHER" id="PTHR47974">
    <property type="entry name" value="OS07G0415500 PROTEIN"/>
    <property type="match status" value="1"/>
</dbReference>
<dbReference type="Pfam" id="PF00954">
    <property type="entry name" value="S_locus_glycop"/>
    <property type="match status" value="1"/>
</dbReference>
<evidence type="ECO:0000256" key="17">
    <source>
        <dbReference type="ARBA" id="ARBA00047899"/>
    </source>
</evidence>
<evidence type="ECO:0000256" key="9">
    <source>
        <dbReference type="ARBA" id="ARBA00022741"/>
    </source>
</evidence>
<evidence type="ECO:0000256" key="15">
    <source>
        <dbReference type="ARBA" id="ARBA00023170"/>
    </source>
</evidence>
<dbReference type="InterPro" id="IPR000858">
    <property type="entry name" value="S_locus_glycoprot_dom"/>
</dbReference>
<evidence type="ECO:0000256" key="2">
    <source>
        <dbReference type="ARBA" id="ARBA00022475"/>
    </source>
</evidence>
<feature type="binding site" evidence="20">
    <location>
        <position position="517"/>
    </location>
    <ligand>
        <name>ATP</name>
        <dbReference type="ChEBI" id="CHEBI:30616"/>
    </ligand>
</feature>